<sequence>MTEKQPQGVWI</sequence>
<reference evidence="1" key="1">
    <citation type="submission" date="2014-11" db="EMBL/GenBank/DDBJ databases">
        <authorList>
            <person name="Amaro Gonzalez C."/>
        </authorList>
    </citation>
    <scope>NUCLEOTIDE SEQUENCE</scope>
</reference>
<proteinExistence type="predicted"/>
<dbReference type="EMBL" id="GBXM01039972">
    <property type="protein sequence ID" value="JAH68605.1"/>
    <property type="molecule type" value="Transcribed_RNA"/>
</dbReference>
<protein>
    <submittedName>
        <fullName evidence="1">Uncharacterized protein</fullName>
    </submittedName>
</protein>
<reference evidence="1" key="2">
    <citation type="journal article" date="2015" name="Fish Shellfish Immunol.">
        <title>Early steps in the European eel (Anguilla anguilla)-Vibrio vulnificus interaction in the gills: Role of the RtxA13 toxin.</title>
        <authorList>
            <person name="Callol A."/>
            <person name="Pajuelo D."/>
            <person name="Ebbesson L."/>
            <person name="Teles M."/>
            <person name="MacKenzie S."/>
            <person name="Amaro C."/>
        </authorList>
    </citation>
    <scope>NUCLEOTIDE SEQUENCE</scope>
</reference>
<accession>A0A0E9UTR3</accession>
<name>A0A0E9UTR3_ANGAN</name>
<organism evidence="1">
    <name type="scientific">Anguilla anguilla</name>
    <name type="common">European freshwater eel</name>
    <name type="synonym">Muraena anguilla</name>
    <dbReference type="NCBI Taxonomy" id="7936"/>
    <lineage>
        <taxon>Eukaryota</taxon>
        <taxon>Metazoa</taxon>
        <taxon>Chordata</taxon>
        <taxon>Craniata</taxon>
        <taxon>Vertebrata</taxon>
        <taxon>Euteleostomi</taxon>
        <taxon>Actinopterygii</taxon>
        <taxon>Neopterygii</taxon>
        <taxon>Teleostei</taxon>
        <taxon>Anguilliformes</taxon>
        <taxon>Anguillidae</taxon>
        <taxon>Anguilla</taxon>
    </lineage>
</organism>
<evidence type="ECO:0000313" key="1">
    <source>
        <dbReference type="EMBL" id="JAH68605.1"/>
    </source>
</evidence>